<sequence>MALHSEPTLATQLQHRSIREFTTEAVSDEMRAALYAAAASGATSNFLQSTHIIRVTDVEKRQQLRQICAGQVYVESAPEFWVFVIDFARHRALVNDIQADWLEASIMGSIDAGIMAQNVLLAAESLGLGGCYIGALRNDVAAAAAILDLPAETLPVFGMCLGHPAQNPVVKPKLPAPLFVSENTYQTQDAQAVAAYEEQVKAYYAERGSAVATWEDAIRKTLCKPVRPHMLPFAQQQGLIKR</sequence>
<dbReference type="PANTHER" id="PTHR43425">
    <property type="entry name" value="OXYGEN-INSENSITIVE NADPH NITROREDUCTASE"/>
    <property type="match status" value="1"/>
</dbReference>
<evidence type="ECO:0000313" key="8">
    <source>
        <dbReference type="Proteomes" id="UP000832011"/>
    </source>
</evidence>
<reference evidence="7 8" key="1">
    <citation type="journal article" date="2022" name="Res Sq">
        <title>Evolution of multicellular longitudinally dividing oral cavity symbionts (Neisseriaceae).</title>
        <authorList>
            <person name="Nyongesa S."/>
            <person name="Weber P."/>
            <person name="Bernet E."/>
            <person name="Pullido F."/>
            <person name="Nieckarz M."/>
            <person name="Delaby M."/>
            <person name="Nieves C."/>
            <person name="Viehboeck T."/>
            <person name="Krause N."/>
            <person name="Rivera-Millot A."/>
            <person name="Nakamura A."/>
            <person name="Vischer N."/>
            <person name="VanNieuwenhze M."/>
            <person name="Brun Y."/>
            <person name="Cava F."/>
            <person name="Bulgheresi S."/>
            <person name="Veyrier F."/>
        </authorList>
    </citation>
    <scope>NUCLEOTIDE SEQUENCE [LARGE SCALE GENOMIC DNA]</scope>
    <source>
        <strain evidence="7 8">SN4</strain>
    </source>
</reference>
<name>A0ABY4DWV9_9NEIS</name>
<proteinExistence type="inferred from homology"/>
<dbReference type="NCBIfam" id="NF008033">
    <property type="entry name" value="PRK10765.1"/>
    <property type="match status" value="1"/>
</dbReference>
<evidence type="ECO:0000256" key="5">
    <source>
        <dbReference type="PIRNR" id="PIRNR005426"/>
    </source>
</evidence>
<evidence type="ECO:0000256" key="1">
    <source>
        <dbReference type="ARBA" id="ARBA00008366"/>
    </source>
</evidence>
<dbReference type="RefSeq" id="WP_058356563.1">
    <property type="nucleotide sequence ID" value="NZ_CABKVG010000009.1"/>
</dbReference>
<keyword evidence="2 5" id="KW-0285">Flavoprotein</keyword>
<dbReference type="Gene3D" id="3.40.109.10">
    <property type="entry name" value="NADH Oxidase"/>
    <property type="match status" value="1"/>
</dbReference>
<accession>A0ABY4DWV9</accession>
<dbReference type="Pfam" id="PF00881">
    <property type="entry name" value="Nitroreductase"/>
    <property type="match status" value="1"/>
</dbReference>
<organism evidence="7 8">
    <name type="scientific">Vitreoscilla massiliensis</name>
    <dbReference type="NCBI Taxonomy" id="1689272"/>
    <lineage>
        <taxon>Bacteria</taxon>
        <taxon>Pseudomonadati</taxon>
        <taxon>Pseudomonadota</taxon>
        <taxon>Betaproteobacteria</taxon>
        <taxon>Neisseriales</taxon>
        <taxon>Neisseriaceae</taxon>
        <taxon>Vitreoscilla</taxon>
    </lineage>
</organism>
<evidence type="ECO:0000259" key="6">
    <source>
        <dbReference type="Pfam" id="PF00881"/>
    </source>
</evidence>
<dbReference type="InterPro" id="IPR029479">
    <property type="entry name" value="Nitroreductase"/>
</dbReference>
<keyword evidence="4 5" id="KW-0560">Oxidoreductase</keyword>
<protein>
    <submittedName>
        <fullName evidence="7">Oxygen-insensitive NADPH nitroreductase</fullName>
    </submittedName>
</protein>
<keyword evidence="3 5" id="KW-0288">FMN</keyword>
<dbReference type="EMBL" id="CP091511">
    <property type="protein sequence ID" value="UOO87999.1"/>
    <property type="molecule type" value="Genomic_DNA"/>
</dbReference>
<evidence type="ECO:0000256" key="4">
    <source>
        <dbReference type="ARBA" id="ARBA00023002"/>
    </source>
</evidence>
<evidence type="ECO:0000256" key="3">
    <source>
        <dbReference type="ARBA" id="ARBA00022643"/>
    </source>
</evidence>
<dbReference type="SUPFAM" id="SSF55469">
    <property type="entry name" value="FMN-dependent nitroreductase-like"/>
    <property type="match status" value="1"/>
</dbReference>
<comment type="similarity">
    <text evidence="1 5">Belongs to the flavin oxidoreductase frp family.</text>
</comment>
<gene>
    <name evidence="7" type="primary">nfsA</name>
    <name evidence="7" type="ORF">LVJ82_10900</name>
</gene>
<dbReference type="Proteomes" id="UP000832011">
    <property type="component" value="Chromosome"/>
</dbReference>
<dbReference type="CDD" id="cd02146">
    <property type="entry name" value="NfsA-like"/>
    <property type="match status" value="1"/>
</dbReference>
<keyword evidence="5" id="KW-0521">NADP</keyword>
<evidence type="ECO:0000313" key="7">
    <source>
        <dbReference type="EMBL" id="UOO87999.1"/>
    </source>
</evidence>
<dbReference type="PANTHER" id="PTHR43425:SF2">
    <property type="entry name" value="OXYGEN-INSENSITIVE NADPH NITROREDUCTASE"/>
    <property type="match status" value="1"/>
</dbReference>
<dbReference type="InterPro" id="IPR000415">
    <property type="entry name" value="Nitroreductase-like"/>
</dbReference>
<dbReference type="PIRSF" id="PIRSF005426">
    <property type="entry name" value="Frp"/>
    <property type="match status" value="1"/>
</dbReference>
<dbReference type="InterPro" id="IPR016446">
    <property type="entry name" value="Flavin_OxRdtase_Frp"/>
</dbReference>
<keyword evidence="8" id="KW-1185">Reference proteome</keyword>
<evidence type="ECO:0000256" key="2">
    <source>
        <dbReference type="ARBA" id="ARBA00022630"/>
    </source>
</evidence>
<feature type="domain" description="Nitroreductase" evidence="6">
    <location>
        <begin position="14"/>
        <end position="163"/>
    </location>
</feature>